<feature type="binding site" evidence="5">
    <location>
        <position position="192"/>
    </location>
    <ligand>
        <name>Mn(2+)</name>
        <dbReference type="ChEBI" id="CHEBI:29035"/>
    </ligand>
</feature>
<dbReference type="InterPro" id="IPR019831">
    <property type="entry name" value="Mn/Fe_SOD_N"/>
</dbReference>
<dbReference type="Gene3D" id="1.10.287.990">
    <property type="entry name" value="Fe,Mn superoxide dismutase (SOD) domain"/>
    <property type="match status" value="1"/>
</dbReference>
<dbReference type="InterPro" id="IPR001189">
    <property type="entry name" value="Mn/Fe_SOD"/>
</dbReference>
<dbReference type="PANTHER" id="PTHR42769:SF3">
    <property type="entry name" value="SUPEROXIDE DISMUTASE [FE] 2, CHLOROPLASTIC"/>
    <property type="match status" value="1"/>
</dbReference>
<dbReference type="OrthoDB" id="9803125at2"/>
<dbReference type="NCBIfam" id="TIGR01409">
    <property type="entry name" value="TAT_signal_seq"/>
    <property type="match status" value="1"/>
</dbReference>
<dbReference type="Proteomes" id="UP000233293">
    <property type="component" value="Unassembled WGS sequence"/>
</dbReference>
<gene>
    <name evidence="10" type="ORF">CWS72_20040</name>
</gene>
<keyword evidence="11" id="KW-1185">Reference proteome</keyword>
<comment type="similarity">
    <text evidence="1 6">Belongs to the iron/manganese superoxide dismutase family.</text>
</comment>
<evidence type="ECO:0000256" key="6">
    <source>
        <dbReference type="RuleBase" id="RU000414"/>
    </source>
</evidence>
<feature type="domain" description="Manganese/iron superoxide dismutase C-terminal" evidence="9">
    <location>
        <begin position="126"/>
        <end position="226"/>
    </location>
</feature>
<dbReference type="PIRSF" id="PIRSF000349">
    <property type="entry name" value="SODismutase"/>
    <property type="match status" value="1"/>
</dbReference>
<proteinExistence type="inferred from homology"/>
<evidence type="ECO:0000259" key="8">
    <source>
        <dbReference type="Pfam" id="PF00081"/>
    </source>
</evidence>
<evidence type="ECO:0000313" key="11">
    <source>
        <dbReference type="Proteomes" id="UP000233293"/>
    </source>
</evidence>
<evidence type="ECO:0000256" key="7">
    <source>
        <dbReference type="SAM" id="SignalP"/>
    </source>
</evidence>
<feature type="binding site" evidence="5">
    <location>
        <position position="196"/>
    </location>
    <ligand>
        <name>Mn(2+)</name>
        <dbReference type="ChEBI" id="CHEBI:29035"/>
    </ligand>
</feature>
<dbReference type="RefSeq" id="WP_101252449.1">
    <property type="nucleotide sequence ID" value="NZ_PIUM01000027.1"/>
</dbReference>
<dbReference type="GO" id="GO:0046872">
    <property type="term" value="F:metal ion binding"/>
    <property type="evidence" value="ECO:0007669"/>
    <property type="project" value="UniProtKB-KW"/>
</dbReference>
<dbReference type="GO" id="GO:0004784">
    <property type="term" value="F:superoxide dismutase activity"/>
    <property type="evidence" value="ECO:0007669"/>
    <property type="project" value="UniProtKB-EC"/>
</dbReference>
<evidence type="ECO:0000256" key="3">
    <source>
        <dbReference type="ARBA" id="ARBA00022723"/>
    </source>
</evidence>
<comment type="function">
    <text evidence="6">Destroys radicals which are normally produced within the cells and which are toxic to biological systems.</text>
</comment>
<feature type="binding site" evidence="5">
    <location>
        <position position="111"/>
    </location>
    <ligand>
        <name>Mn(2+)</name>
        <dbReference type="ChEBI" id="CHEBI:29035"/>
    </ligand>
</feature>
<evidence type="ECO:0000256" key="5">
    <source>
        <dbReference type="PIRSR" id="PIRSR000349-1"/>
    </source>
</evidence>
<dbReference type="EMBL" id="PIUM01000027">
    <property type="protein sequence ID" value="PKU22799.1"/>
    <property type="molecule type" value="Genomic_DNA"/>
</dbReference>
<evidence type="ECO:0000256" key="2">
    <source>
        <dbReference type="ARBA" id="ARBA00012682"/>
    </source>
</evidence>
<dbReference type="EC" id="1.15.1.1" evidence="2 6"/>
<dbReference type="AlphaFoldDB" id="A0A2N3PQX2"/>
<dbReference type="PANTHER" id="PTHR42769">
    <property type="entry name" value="SUPEROXIDE DISMUTASE"/>
    <property type="match status" value="1"/>
</dbReference>
<comment type="caution">
    <text evidence="10">The sequence shown here is derived from an EMBL/GenBank/DDBJ whole genome shotgun (WGS) entry which is preliminary data.</text>
</comment>
<evidence type="ECO:0000256" key="4">
    <source>
        <dbReference type="ARBA" id="ARBA00023002"/>
    </source>
</evidence>
<feature type="signal peptide" evidence="7">
    <location>
        <begin position="1"/>
        <end position="28"/>
    </location>
</feature>
<dbReference type="Gene3D" id="3.55.40.20">
    <property type="entry name" value="Iron/manganese superoxide dismutase, C-terminal domain"/>
    <property type="match status" value="1"/>
</dbReference>
<dbReference type="InterPro" id="IPR019832">
    <property type="entry name" value="Mn/Fe_SOD_C"/>
</dbReference>
<evidence type="ECO:0000256" key="1">
    <source>
        <dbReference type="ARBA" id="ARBA00008714"/>
    </source>
</evidence>
<evidence type="ECO:0000313" key="10">
    <source>
        <dbReference type="EMBL" id="PKU22799.1"/>
    </source>
</evidence>
<dbReference type="Pfam" id="PF00081">
    <property type="entry name" value="Sod_Fe_N"/>
    <property type="match status" value="1"/>
</dbReference>
<feature type="domain" description="Manganese/iron superoxide dismutase N-terminal" evidence="8">
    <location>
        <begin position="38"/>
        <end position="118"/>
    </location>
</feature>
<dbReference type="SUPFAM" id="SSF46609">
    <property type="entry name" value="Fe,Mn superoxide dismutase (SOD), N-terminal domain"/>
    <property type="match status" value="1"/>
</dbReference>
<dbReference type="SUPFAM" id="SSF54719">
    <property type="entry name" value="Fe,Mn superoxide dismutase (SOD), C-terminal domain"/>
    <property type="match status" value="1"/>
</dbReference>
<organism evidence="10 11">
    <name type="scientific">Telmatospirillum siberiense</name>
    <dbReference type="NCBI Taxonomy" id="382514"/>
    <lineage>
        <taxon>Bacteria</taxon>
        <taxon>Pseudomonadati</taxon>
        <taxon>Pseudomonadota</taxon>
        <taxon>Alphaproteobacteria</taxon>
        <taxon>Rhodospirillales</taxon>
        <taxon>Rhodospirillaceae</taxon>
        <taxon>Telmatospirillum</taxon>
    </lineage>
</organism>
<dbReference type="PROSITE" id="PS51318">
    <property type="entry name" value="TAT"/>
    <property type="match status" value="1"/>
</dbReference>
<feature type="binding site" evidence="5">
    <location>
        <position position="60"/>
    </location>
    <ligand>
        <name>Mn(2+)</name>
        <dbReference type="ChEBI" id="CHEBI:29035"/>
    </ligand>
</feature>
<keyword evidence="4 6" id="KW-0560">Oxidoreductase</keyword>
<dbReference type="InterPro" id="IPR019833">
    <property type="entry name" value="Mn/Fe_SOD_BS"/>
</dbReference>
<name>A0A2N3PQX2_9PROT</name>
<keyword evidence="7" id="KW-0732">Signal</keyword>
<dbReference type="InterPro" id="IPR006311">
    <property type="entry name" value="TAT_signal"/>
</dbReference>
<comment type="catalytic activity">
    <reaction evidence="6">
        <text>2 superoxide + 2 H(+) = H2O2 + O2</text>
        <dbReference type="Rhea" id="RHEA:20696"/>
        <dbReference type="ChEBI" id="CHEBI:15378"/>
        <dbReference type="ChEBI" id="CHEBI:15379"/>
        <dbReference type="ChEBI" id="CHEBI:16240"/>
        <dbReference type="ChEBI" id="CHEBI:18421"/>
        <dbReference type="EC" id="1.15.1.1"/>
    </reaction>
</comment>
<evidence type="ECO:0000259" key="9">
    <source>
        <dbReference type="Pfam" id="PF02777"/>
    </source>
</evidence>
<dbReference type="InterPro" id="IPR019546">
    <property type="entry name" value="TAT_signal_bac_arc"/>
</dbReference>
<reference evidence="11" key="1">
    <citation type="submission" date="2017-12" db="EMBL/GenBank/DDBJ databases">
        <title>Draft genome sequence of Telmatospirillum siberiense 26-4b1T, an acidotolerant peatland alphaproteobacterium potentially involved in sulfur cycling.</title>
        <authorList>
            <person name="Hausmann B."/>
            <person name="Pjevac P."/>
            <person name="Schreck K."/>
            <person name="Herbold C.W."/>
            <person name="Daims H."/>
            <person name="Wagner M."/>
            <person name="Pester M."/>
            <person name="Loy A."/>
        </authorList>
    </citation>
    <scope>NUCLEOTIDE SEQUENCE [LARGE SCALE GENOMIC DNA]</scope>
    <source>
        <strain evidence="11">26-4b1</strain>
    </source>
</reference>
<dbReference type="Pfam" id="PF02777">
    <property type="entry name" value="Sod_Fe_C"/>
    <property type="match status" value="1"/>
</dbReference>
<feature type="chain" id="PRO_5014716723" description="Superoxide dismutase" evidence="7">
    <location>
        <begin position="29"/>
        <end position="229"/>
    </location>
</feature>
<dbReference type="PRINTS" id="PR01703">
    <property type="entry name" value="MNSODISMTASE"/>
</dbReference>
<protein>
    <recommendedName>
        <fullName evidence="2 6">Superoxide dismutase</fullName>
        <ecNumber evidence="2 6">1.15.1.1</ecNumber>
    </recommendedName>
</protein>
<dbReference type="InterPro" id="IPR036314">
    <property type="entry name" value="SOD_C_sf"/>
</dbReference>
<sequence length="229" mass="24557">MSSVTRRHFITMAAAGCVAAGGITTPHAGFAAAAPFVQPPLPFSDTALAPVISAQTVQFHYGKHHAGYFAQLNQLTANTPFAEMTLEQVVIKSASGPDPRIFNNAAQAANHNFYWEGLKPGGSAPGGALAQAIERDFGDLKSFKDAFVTHAVGLFGSGWAWLVEDGGKLALFDGGNADTPLAHGKRPLAVVDVWEHAYYLDYQNRRADHVRAVVDTLINWDVVRDRLSA</sequence>
<dbReference type="InterPro" id="IPR036324">
    <property type="entry name" value="Mn/Fe_SOD_N_sf"/>
</dbReference>
<keyword evidence="3 5" id="KW-0479">Metal-binding</keyword>
<dbReference type="PROSITE" id="PS00088">
    <property type="entry name" value="SOD_MN"/>
    <property type="match status" value="1"/>
</dbReference>
<accession>A0A2N3PQX2</accession>